<proteinExistence type="predicted"/>
<protein>
    <submittedName>
        <fullName evidence="2">Uncharacterized protein</fullName>
    </submittedName>
</protein>
<dbReference type="EMBL" id="FAOZ01000001">
    <property type="protein sequence ID" value="CUU53607.1"/>
    <property type="molecule type" value="Genomic_DNA"/>
</dbReference>
<organism evidence="2 3">
    <name type="scientific">Parafrankia irregularis</name>
    <dbReference type="NCBI Taxonomy" id="795642"/>
    <lineage>
        <taxon>Bacteria</taxon>
        <taxon>Bacillati</taxon>
        <taxon>Actinomycetota</taxon>
        <taxon>Actinomycetes</taxon>
        <taxon>Frankiales</taxon>
        <taxon>Frankiaceae</taxon>
        <taxon>Parafrankia</taxon>
    </lineage>
</organism>
<evidence type="ECO:0000313" key="3">
    <source>
        <dbReference type="Proteomes" id="UP000198802"/>
    </source>
</evidence>
<evidence type="ECO:0000313" key="2">
    <source>
        <dbReference type="EMBL" id="CUU53607.1"/>
    </source>
</evidence>
<gene>
    <name evidence="2" type="ORF">Ga0074812_101105</name>
</gene>
<dbReference type="AlphaFoldDB" id="A0A0S4QDW0"/>
<reference evidence="3" key="1">
    <citation type="submission" date="2015-11" db="EMBL/GenBank/DDBJ databases">
        <authorList>
            <person name="Varghese N."/>
        </authorList>
    </citation>
    <scope>NUCLEOTIDE SEQUENCE [LARGE SCALE GENOMIC DNA]</scope>
    <source>
        <strain evidence="3">DSM 45899</strain>
    </source>
</reference>
<name>A0A0S4QDW0_9ACTN</name>
<keyword evidence="3" id="KW-1185">Reference proteome</keyword>
<sequence>MWGRRGSTEEAFSLDLPGGVRRADTPLERFPGTRVTTRPTRDPFVGYEVTELEPLDEGEDATDDRQDVTVSLPRGVVDWLQGKSEELGMPVDEVITICCELQIPAGAQDHRKWD</sequence>
<dbReference type="Proteomes" id="UP000198802">
    <property type="component" value="Unassembled WGS sequence"/>
</dbReference>
<feature type="region of interest" description="Disordered" evidence="1">
    <location>
        <begin position="1"/>
        <end position="44"/>
    </location>
</feature>
<evidence type="ECO:0000256" key="1">
    <source>
        <dbReference type="SAM" id="MobiDB-lite"/>
    </source>
</evidence>
<accession>A0A0S4QDW0</accession>